<dbReference type="EMBL" id="BMMT01000009">
    <property type="protein sequence ID" value="GGI89180.1"/>
    <property type="molecule type" value="Genomic_DNA"/>
</dbReference>
<dbReference type="Pfam" id="PF00498">
    <property type="entry name" value="FHA"/>
    <property type="match status" value="1"/>
</dbReference>
<accession>A0A917JVQ5</accession>
<protein>
    <recommendedName>
        <fullName evidence="3">FHA domain-containing protein</fullName>
    </recommendedName>
</protein>
<organism evidence="5 6">
    <name type="scientific">Saccharopolyspora thermophila</name>
    <dbReference type="NCBI Taxonomy" id="89367"/>
    <lineage>
        <taxon>Bacteria</taxon>
        <taxon>Bacillati</taxon>
        <taxon>Actinomycetota</taxon>
        <taxon>Actinomycetes</taxon>
        <taxon>Pseudonocardiales</taxon>
        <taxon>Pseudonocardiaceae</taxon>
        <taxon>Saccharopolyspora</taxon>
    </lineage>
</organism>
<proteinExistence type="predicted"/>
<feature type="region of interest" description="Disordered" evidence="2">
    <location>
        <begin position="1"/>
        <end position="36"/>
    </location>
</feature>
<dbReference type="PROSITE" id="PS50006">
    <property type="entry name" value="FHA_DOMAIN"/>
    <property type="match status" value="1"/>
</dbReference>
<sequence length="148" mass="16052">MTDQTPTGGVAAPARPELDLPASTTGIPTPRQPSDQHGFPILVIERGQQAGARFAIRTPCAVIGRDRDCDIVLDDVTVSRYHVEVRREGDHYVLEDCGSLNGTFLNRSPVESAVLADGDEIRVGDARLTFAHRRRVTVGRGTAHPLDD</sequence>
<reference evidence="5" key="3">
    <citation type="submission" date="2020-09" db="EMBL/GenBank/DDBJ databases">
        <authorList>
            <person name="Sun Q."/>
            <person name="Zhou Y."/>
        </authorList>
    </citation>
    <scope>NUCLEOTIDE SEQUENCE</scope>
    <source>
        <strain evidence="5">CGMCC 4.7206</strain>
    </source>
</reference>
<reference evidence="4" key="4">
    <citation type="submission" date="2023-12" db="EMBL/GenBank/DDBJ databases">
        <authorList>
            <person name="Sun Q."/>
            <person name="Inoue M."/>
        </authorList>
    </citation>
    <scope>NUCLEOTIDE SEQUENCE</scope>
    <source>
        <strain evidence="4">JCM 10664</strain>
    </source>
</reference>
<dbReference type="Proteomes" id="UP001500220">
    <property type="component" value="Unassembled WGS sequence"/>
</dbReference>
<dbReference type="Proteomes" id="UP000597989">
    <property type="component" value="Unassembled WGS sequence"/>
</dbReference>
<evidence type="ECO:0000313" key="5">
    <source>
        <dbReference type="EMBL" id="GGI89180.1"/>
    </source>
</evidence>
<evidence type="ECO:0000256" key="1">
    <source>
        <dbReference type="ARBA" id="ARBA00022553"/>
    </source>
</evidence>
<reference evidence="4 7" key="2">
    <citation type="journal article" date="2019" name="Int. J. Syst. Evol. Microbiol.">
        <title>The Global Catalogue of Microorganisms (GCM) 10K type strain sequencing project: providing services to taxonomists for standard genome sequencing and annotation.</title>
        <authorList>
            <consortium name="The Broad Institute Genomics Platform"/>
            <consortium name="The Broad Institute Genome Sequencing Center for Infectious Disease"/>
            <person name="Wu L."/>
            <person name="Ma J."/>
        </authorList>
    </citation>
    <scope>NUCLEOTIDE SEQUENCE [LARGE SCALE GENOMIC DNA]</scope>
    <source>
        <strain evidence="4 7">JCM 10664</strain>
    </source>
</reference>
<evidence type="ECO:0000256" key="2">
    <source>
        <dbReference type="SAM" id="MobiDB-lite"/>
    </source>
</evidence>
<dbReference type="Gene3D" id="2.60.200.20">
    <property type="match status" value="1"/>
</dbReference>
<comment type="caution">
    <text evidence="5">The sequence shown here is derived from an EMBL/GenBank/DDBJ whole genome shotgun (WGS) entry which is preliminary data.</text>
</comment>
<dbReference type="AlphaFoldDB" id="A0A917JVQ5"/>
<evidence type="ECO:0000313" key="6">
    <source>
        <dbReference type="Proteomes" id="UP000597989"/>
    </source>
</evidence>
<name>A0A917JVQ5_9PSEU</name>
<dbReference type="InterPro" id="IPR000253">
    <property type="entry name" value="FHA_dom"/>
</dbReference>
<keyword evidence="1" id="KW-0597">Phosphoprotein</keyword>
<dbReference type="PANTHER" id="PTHR23308">
    <property type="entry name" value="NUCLEAR INHIBITOR OF PROTEIN PHOSPHATASE-1"/>
    <property type="match status" value="1"/>
</dbReference>
<dbReference type="SUPFAM" id="SSF49879">
    <property type="entry name" value="SMAD/FHA domain"/>
    <property type="match status" value="1"/>
</dbReference>
<evidence type="ECO:0000259" key="3">
    <source>
        <dbReference type="PROSITE" id="PS50006"/>
    </source>
</evidence>
<keyword evidence="7" id="KW-1185">Reference proteome</keyword>
<dbReference type="InterPro" id="IPR050923">
    <property type="entry name" value="Cell_Proc_Reg/RNA_Proc"/>
</dbReference>
<dbReference type="SMART" id="SM00240">
    <property type="entry name" value="FHA"/>
    <property type="match status" value="1"/>
</dbReference>
<reference evidence="5 6" key="1">
    <citation type="journal article" date="2014" name="Int. J. Syst. Evol. Microbiol.">
        <title>Complete genome sequence of Corynebacterium casei LMG S-19264T (=DSM 44701T), isolated from a smear-ripened cheese.</title>
        <authorList>
            <consortium name="US DOE Joint Genome Institute (JGI-PGF)"/>
            <person name="Walter F."/>
            <person name="Albersmeier A."/>
            <person name="Kalinowski J."/>
            <person name="Ruckert C."/>
        </authorList>
    </citation>
    <scope>NUCLEOTIDE SEQUENCE [LARGE SCALE GENOMIC DNA]</scope>
    <source>
        <strain evidence="5 6">CGMCC 4.7206</strain>
    </source>
</reference>
<dbReference type="InterPro" id="IPR008984">
    <property type="entry name" value="SMAD_FHA_dom_sf"/>
</dbReference>
<evidence type="ECO:0000313" key="4">
    <source>
        <dbReference type="EMBL" id="GAA0531263.1"/>
    </source>
</evidence>
<evidence type="ECO:0000313" key="7">
    <source>
        <dbReference type="Proteomes" id="UP001500220"/>
    </source>
</evidence>
<dbReference type="EMBL" id="BAAAHC010000013">
    <property type="protein sequence ID" value="GAA0531263.1"/>
    <property type="molecule type" value="Genomic_DNA"/>
</dbReference>
<feature type="domain" description="FHA" evidence="3">
    <location>
        <begin position="61"/>
        <end position="110"/>
    </location>
</feature>
<gene>
    <name evidence="4" type="ORF">GCM10009545_37220</name>
    <name evidence="5" type="ORF">GCM10011581_27860</name>
</gene>
<feature type="compositionally biased region" description="Polar residues" evidence="2">
    <location>
        <begin position="22"/>
        <end position="35"/>
    </location>
</feature>
<dbReference type="RefSeq" id="WP_188987790.1">
    <property type="nucleotide sequence ID" value="NZ_BAAAHC010000013.1"/>
</dbReference>